<proteinExistence type="predicted"/>
<protein>
    <submittedName>
        <fullName evidence="1">Uncharacterized protein</fullName>
    </submittedName>
</protein>
<accession>A0AA38VUT1</accession>
<evidence type="ECO:0000313" key="2">
    <source>
        <dbReference type="Proteomes" id="UP001174691"/>
    </source>
</evidence>
<sequence>MGEVVGLAMASSATLEQVIKIFKRIRNAKNRQRDLPQVLDQHEAVIRGTVALVSAVEEEDELSTRGILEVISNVKAASDELSAFVTSMSERVGRGAVQEFTHQLFKGSDDEKHLAKLVELLTSHKADLSGAVAAAQVGLLKGAGGTRLVDVRQMRDVNQRLQETTDGMEKLNIAEILKGVEPDENGLVTLSGNQIIALARASSKTPQGPAELEEDEKAAFTSDKKVRITKFNTAKKNALQMNAPIGKDMWADMDVVIVKHNVAEEGSIQTNVPVDDPEFYLKVVKARFKAGLAP</sequence>
<reference evidence="1" key="1">
    <citation type="submission" date="2022-07" db="EMBL/GenBank/DDBJ databases">
        <title>Fungi with potential for degradation of polypropylene.</title>
        <authorList>
            <person name="Gostincar C."/>
        </authorList>
    </citation>
    <scope>NUCLEOTIDE SEQUENCE</scope>
    <source>
        <strain evidence="1">EXF-13287</strain>
    </source>
</reference>
<comment type="caution">
    <text evidence="1">The sequence shown here is derived from an EMBL/GenBank/DDBJ whole genome shotgun (WGS) entry which is preliminary data.</text>
</comment>
<dbReference type="AlphaFoldDB" id="A0AA38VUT1"/>
<dbReference type="EMBL" id="JANBVN010000058">
    <property type="protein sequence ID" value="KAJ9152222.1"/>
    <property type="molecule type" value="Genomic_DNA"/>
</dbReference>
<name>A0AA38VUT1_9PEZI</name>
<gene>
    <name evidence="1" type="ORF">NKR19_g4595</name>
</gene>
<keyword evidence="2" id="KW-1185">Reference proteome</keyword>
<dbReference type="Proteomes" id="UP001174691">
    <property type="component" value="Unassembled WGS sequence"/>
</dbReference>
<organism evidence="1 2">
    <name type="scientific">Coniochaeta hoffmannii</name>
    <dbReference type="NCBI Taxonomy" id="91930"/>
    <lineage>
        <taxon>Eukaryota</taxon>
        <taxon>Fungi</taxon>
        <taxon>Dikarya</taxon>
        <taxon>Ascomycota</taxon>
        <taxon>Pezizomycotina</taxon>
        <taxon>Sordariomycetes</taxon>
        <taxon>Sordariomycetidae</taxon>
        <taxon>Coniochaetales</taxon>
        <taxon>Coniochaetaceae</taxon>
        <taxon>Coniochaeta</taxon>
    </lineage>
</organism>
<evidence type="ECO:0000313" key="1">
    <source>
        <dbReference type="EMBL" id="KAJ9152222.1"/>
    </source>
</evidence>